<dbReference type="AlphaFoldDB" id="M7N213"/>
<reference evidence="2 3" key="1">
    <citation type="journal article" date="2013" name="Genome Announc.">
        <title>Draft Genome Sequence of Cesiribacter andamanensis Strain AMV16T, Isolated from a Soil Sample from a Mud Volcano in the Andaman Islands, India.</title>
        <authorList>
            <person name="Shivaji S."/>
            <person name="Ara S."/>
            <person name="Begum Z."/>
            <person name="Srinivas T.N."/>
            <person name="Singh A."/>
            <person name="Kumar Pinnaka A."/>
        </authorList>
    </citation>
    <scope>NUCLEOTIDE SEQUENCE [LARGE SCALE GENOMIC DNA]</scope>
    <source>
        <strain evidence="2 3">AMV16</strain>
    </source>
</reference>
<dbReference type="STRING" id="1279009.ADICEAN_02135"/>
<dbReference type="eggNOG" id="COG0841">
    <property type="taxonomic scope" value="Bacteria"/>
</dbReference>
<feature type="transmembrane region" description="Helical" evidence="1">
    <location>
        <begin position="495"/>
        <end position="521"/>
    </location>
</feature>
<dbReference type="Gene3D" id="3.30.70.1430">
    <property type="entry name" value="Multidrug efflux transporter AcrB pore domain"/>
    <property type="match status" value="1"/>
</dbReference>
<dbReference type="Gene3D" id="3.30.2090.10">
    <property type="entry name" value="Multidrug efflux transporter AcrB TolC docking domain, DN and DC subdomains"/>
    <property type="match status" value="2"/>
</dbReference>
<feature type="transmembrane region" description="Helical" evidence="1">
    <location>
        <begin position="644"/>
        <end position="664"/>
    </location>
</feature>
<dbReference type="PRINTS" id="PR00702">
    <property type="entry name" value="ACRIFLAVINRP"/>
</dbReference>
<dbReference type="InterPro" id="IPR001036">
    <property type="entry name" value="Acrflvin-R"/>
</dbReference>
<dbReference type="OrthoDB" id="636130at2"/>
<feature type="transmembrane region" description="Helical" evidence="1">
    <location>
        <begin position="462"/>
        <end position="483"/>
    </location>
</feature>
<feature type="transmembrane region" description="Helical" evidence="1">
    <location>
        <begin position="608"/>
        <end position="632"/>
    </location>
</feature>
<feature type="transmembrane region" description="Helical" evidence="1">
    <location>
        <begin position="533"/>
        <end position="562"/>
    </location>
</feature>
<sequence length="1252" mass="137997">MNNFVAFFLHNRVVTLILLLLIIGWGIIASPFRWSIAGLPNDPVPVDAIPDIGENQQIVYTEWEGRSPQDVEDQITYPLTTTLLGMPGVKTIRSTSMFGFSSIYIIFEEGVEFYWSRSRVLEKLNALPSGLLPPDATPALGPDATALGQVFWYTLEGRDPQGKPTGGWDLQELRSFQDFYVRYSLAAVEGVSEVASIGGHVKEYQVDVDPAAMQQYGISMTDIMMAVQNSNLDVGAGTLEINKAEYFVRGIGYLKNLEDLEQALVRESDATPLYLRDVARISFGPETRRGILDKGGAEVVGGVVVARYGANPLQVIDNIKQQVSTISGGFPQKTLADGTISKLTLVPFYDRSTLIHETLGTLEGALSEEIIITIIVVIIMVLNLRASVLISSLLPVGVLMTFIAMRYVGVDANIVALSGIAIAIGTMVDLGIIIVENILIHLERAPKDEPRLQVITRATQEVAGAVITAVSTTIISFIPVFTLQAAEGKLFRPLAYTKTFALAAAAILALTILPTLAYYFYGRFSGSGRSRLFLHGVVVLCGIWALVAGFVWAGSALVLLGLAQIIRILYQGPYAAYASRLPFAVVLLAVTWLLSVEWLPLGASYSRFGNFLFVLLIVGTVLGFFFGVIYFYERLIRWAITHKGAFLSIPAFMLLLGLLVWVGFARLFGFVAEGTDALGWNIRTSKPWSSLAHTFPGTGKEFMPALDEGSFLLMPSSMPHTGVEQNLEYLQMLDASVAAIPEVDLVVGKAGRVTSALDPAPLGMYENVINYKSEYATNERGERIRFAVDDEGNFLRDEGGRLIPDDRGEYFRQWRDHIRSTDDIWQEIVAATNLPGLTSAPKLQPIETRLVMLQTGMRAPMGIKIKGSDLKTIEQFGIALEGILKQVPSVKPEAVFAERIVGKPYMQVHIDRQQAARYGISVQDVARYLEVAVGGMPITSTVEGRERYAVRIRYPRELRDSPEAIQNMLVPASGGRQIPLGQLATIEYEQGPMDIKSENTFLVGYVLFDKQPGVAEVSAVEDARRLIENHIAEGRLEIPAGTTYEFAGSYENQVRAEKRLAIIVPLCLMLIFLLLYLQFRSVSLSLMVFTGVAVAFAGGFIMLWLWGQDWFFDFSLFGTNARELFQMRTFNLSVAVWVGFIALFGIATDDGVLVGTYLTQLHKENPPRTRAELHELVVTAGSRRVRPAMMTTATTLLALLPILTSTGRGSDIMIPMAIPSFGGMVFETFTIFVVPVLYTLYHEQKLKRQPQP</sequence>
<dbReference type="SUPFAM" id="SSF82714">
    <property type="entry name" value="Multidrug efflux transporter AcrB TolC docking domain, DN and DC subdomains"/>
    <property type="match status" value="2"/>
</dbReference>
<dbReference type="PATRIC" id="fig|1279009.4.peg.2162"/>
<evidence type="ECO:0000313" key="3">
    <source>
        <dbReference type="Proteomes" id="UP000011910"/>
    </source>
</evidence>
<dbReference type="Gene3D" id="1.20.1640.10">
    <property type="entry name" value="Multidrug efflux transporter AcrB transmembrane domain"/>
    <property type="match status" value="2"/>
</dbReference>
<feature type="transmembrane region" description="Helical" evidence="1">
    <location>
        <begin position="574"/>
        <end position="596"/>
    </location>
</feature>
<dbReference type="Proteomes" id="UP000011910">
    <property type="component" value="Unassembled WGS sequence"/>
</dbReference>
<dbReference type="RefSeq" id="WP_009195528.1">
    <property type="nucleotide sequence ID" value="NZ_AODQ01000048.1"/>
</dbReference>
<feature type="transmembrane region" description="Helical" evidence="1">
    <location>
        <begin position="1134"/>
        <end position="1158"/>
    </location>
</feature>
<evidence type="ECO:0000256" key="1">
    <source>
        <dbReference type="SAM" id="Phobius"/>
    </source>
</evidence>
<dbReference type="Pfam" id="PF00873">
    <property type="entry name" value="ACR_tran"/>
    <property type="match status" value="3"/>
</dbReference>
<name>M7N213_9BACT</name>
<dbReference type="GO" id="GO:0042910">
    <property type="term" value="F:xenobiotic transmembrane transporter activity"/>
    <property type="evidence" value="ECO:0007669"/>
    <property type="project" value="TreeGrafter"/>
</dbReference>
<feature type="transmembrane region" description="Helical" evidence="1">
    <location>
        <begin position="1212"/>
        <end position="1241"/>
    </location>
</feature>
<accession>M7N213</accession>
<dbReference type="SUPFAM" id="SSF82693">
    <property type="entry name" value="Multidrug efflux transporter AcrB pore domain, PN1, PN2, PC1 and PC2 subdomains"/>
    <property type="match status" value="2"/>
</dbReference>
<organism evidence="2 3">
    <name type="scientific">Cesiribacter andamanensis AMV16</name>
    <dbReference type="NCBI Taxonomy" id="1279009"/>
    <lineage>
        <taxon>Bacteria</taxon>
        <taxon>Pseudomonadati</taxon>
        <taxon>Bacteroidota</taxon>
        <taxon>Cytophagia</taxon>
        <taxon>Cytophagales</taxon>
        <taxon>Cesiribacteraceae</taxon>
        <taxon>Cesiribacter</taxon>
    </lineage>
</organism>
<evidence type="ECO:0000313" key="2">
    <source>
        <dbReference type="EMBL" id="EMR02718.1"/>
    </source>
</evidence>
<keyword evidence="1" id="KW-0472">Membrane</keyword>
<feature type="transmembrane region" description="Helical" evidence="1">
    <location>
        <begin position="1060"/>
        <end position="1077"/>
    </location>
</feature>
<keyword evidence="1" id="KW-1133">Transmembrane helix</keyword>
<dbReference type="SUPFAM" id="SSF82866">
    <property type="entry name" value="Multidrug efflux transporter AcrB transmembrane domain"/>
    <property type="match status" value="2"/>
</dbReference>
<dbReference type="PANTHER" id="PTHR32063">
    <property type="match status" value="1"/>
</dbReference>
<comment type="caution">
    <text evidence="2">The sequence shown here is derived from an EMBL/GenBank/DDBJ whole genome shotgun (WGS) entry which is preliminary data.</text>
</comment>
<dbReference type="InterPro" id="IPR027463">
    <property type="entry name" value="AcrB_DN_DC_subdom"/>
</dbReference>
<dbReference type="PANTHER" id="PTHR32063:SF19">
    <property type="entry name" value="CATION EFFLUX SYSTEM PROTEIN CUSA"/>
    <property type="match status" value="1"/>
</dbReference>
<keyword evidence="3" id="KW-1185">Reference proteome</keyword>
<feature type="transmembrane region" description="Helical" evidence="1">
    <location>
        <begin position="370"/>
        <end position="403"/>
    </location>
</feature>
<protein>
    <submittedName>
        <fullName evidence="2">Cation efflux system protein CusA</fullName>
    </submittedName>
</protein>
<proteinExistence type="predicted"/>
<feature type="transmembrane region" description="Helical" evidence="1">
    <location>
        <begin position="1084"/>
        <end position="1106"/>
    </location>
</feature>
<feature type="transmembrane region" description="Helical" evidence="1">
    <location>
        <begin position="415"/>
        <end position="442"/>
    </location>
</feature>
<keyword evidence="1" id="KW-0812">Transmembrane</keyword>
<dbReference type="GO" id="GO:0005886">
    <property type="term" value="C:plasma membrane"/>
    <property type="evidence" value="ECO:0007669"/>
    <property type="project" value="TreeGrafter"/>
</dbReference>
<gene>
    <name evidence="2" type="primary">cusA</name>
    <name evidence="2" type="ORF">ADICEAN_02135</name>
</gene>
<dbReference type="EMBL" id="AODQ01000048">
    <property type="protein sequence ID" value="EMR02718.1"/>
    <property type="molecule type" value="Genomic_DNA"/>
</dbReference>